<keyword evidence="1" id="KW-1133">Transmembrane helix</keyword>
<name>A0ABS3CCX1_9BACT</name>
<feature type="transmembrane region" description="Helical" evidence="1">
    <location>
        <begin position="20"/>
        <end position="41"/>
    </location>
</feature>
<evidence type="ECO:0000313" key="3">
    <source>
        <dbReference type="Proteomes" id="UP000664480"/>
    </source>
</evidence>
<protein>
    <submittedName>
        <fullName evidence="2">DUF983 domain-containing protein</fullName>
    </submittedName>
</protein>
<dbReference type="InterPro" id="IPR009325">
    <property type="entry name" value="DUF983"/>
</dbReference>
<accession>A0ABS3CCX1</accession>
<feature type="transmembrane region" description="Helical" evidence="1">
    <location>
        <begin position="47"/>
        <end position="69"/>
    </location>
</feature>
<dbReference type="EMBL" id="JAFKCU010000001">
    <property type="protein sequence ID" value="MBN7814021.1"/>
    <property type="molecule type" value="Genomic_DNA"/>
</dbReference>
<keyword evidence="3" id="KW-1185">Reference proteome</keyword>
<sequence length="92" mass="10583">MKKNCEVCNQSFEPEPGYYFGAMFISYGLNTALFIAIWVGLELFYSEYSLTLLLVLISISAILLLPLFFRISRSLWIAIFIPYRAKEPSNQS</sequence>
<comment type="caution">
    <text evidence="2">The sequence shown here is derived from an EMBL/GenBank/DDBJ whole genome shotgun (WGS) entry which is preliminary data.</text>
</comment>
<evidence type="ECO:0000313" key="2">
    <source>
        <dbReference type="EMBL" id="MBN7814021.1"/>
    </source>
</evidence>
<organism evidence="2 3">
    <name type="scientific">Algoriphagus pacificus</name>
    <dbReference type="NCBI Taxonomy" id="2811234"/>
    <lineage>
        <taxon>Bacteria</taxon>
        <taxon>Pseudomonadati</taxon>
        <taxon>Bacteroidota</taxon>
        <taxon>Cytophagia</taxon>
        <taxon>Cytophagales</taxon>
        <taxon>Cyclobacteriaceae</taxon>
        <taxon>Algoriphagus</taxon>
    </lineage>
</organism>
<dbReference type="Proteomes" id="UP000664480">
    <property type="component" value="Unassembled WGS sequence"/>
</dbReference>
<gene>
    <name evidence="2" type="ORF">J0A69_01220</name>
</gene>
<keyword evidence="1" id="KW-0472">Membrane</keyword>
<reference evidence="2 3" key="1">
    <citation type="submission" date="2021-03" db="EMBL/GenBank/DDBJ databases">
        <title>novel species isolated from a fishpond in China.</title>
        <authorList>
            <person name="Lu H."/>
            <person name="Cai Z."/>
        </authorList>
    </citation>
    <scope>NUCLEOTIDE SEQUENCE [LARGE SCALE GENOMIC DNA]</scope>
    <source>
        <strain evidence="2 3">YJ13C</strain>
    </source>
</reference>
<dbReference type="Pfam" id="PF06170">
    <property type="entry name" value="DUF983"/>
    <property type="match status" value="1"/>
</dbReference>
<proteinExistence type="predicted"/>
<evidence type="ECO:0000256" key="1">
    <source>
        <dbReference type="SAM" id="Phobius"/>
    </source>
</evidence>
<keyword evidence="1" id="KW-0812">Transmembrane</keyword>